<dbReference type="EMBL" id="VBOR01000026">
    <property type="protein sequence ID" value="TMQ50904.1"/>
    <property type="molecule type" value="Genomic_DNA"/>
</dbReference>
<evidence type="ECO:0000313" key="2">
    <source>
        <dbReference type="EMBL" id="TMQ50904.1"/>
    </source>
</evidence>
<evidence type="ECO:0008006" key="4">
    <source>
        <dbReference type="Google" id="ProtNLM"/>
    </source>
</evidence>
<evidence type="ECO:0000313" key="3">
    <source>
        <dbReference type="Proteomes" id="UP000316292"/>
    </source>
</evidence>
<sequence length="433" mass="46648">MSTARIGARPITEFAPLWLLCLLWLFFQLHWNPLLAWADETSPPPPAEATPPPSNAAAKIELSANAEAPETGGASAPAPKMVADSIATAAPAVRDSSAKAPDAPGSAAKEGQPAEHIENAVTVQNEKTTEVAPAAAPNGVAKPPDAPSKVPEPLPGMGPARKPHVSVGIRGGATPRNQIGAVPRNALHDFTESDRVATELERTERFVGRAQKSILSSKNTRAIKLFTSALDFQSDSREAAKVRQYARAERLTLAARDFADRASRMVGPPREDPDYVEHVLRRTDDALERAKDVLRTGAARNAWNQHEDLKSEQKEAWRIFKAGDVGGAYRETQGVREGVLALLRQLQDLPVPRETAEKAIGGAQMALEQANRELGPKPGIEAVRLVRLANEYLAKARQSFSRGSYRSALLQAKVVERHVEHAVDVGRPRSGGA</sequence>
<accession>A0A538SHQ0</accession>
<proteinExistence type="predicted"/>
<name>A0A538SHQ0_UNCEI</name>
<feature type="region of interest" description="Disordered" evidence="1">
    <location>
        <begin position="42"/>
        <end position="78"/>
    </location>
</feature>
<reference evidence="2 3" key="1">
    <citation type="journal article" date="2019" name="Nat. Microbiol.">
        <title>Mediterranean grassland soil C-N compound turnover is dependent on rainfall and depth, and is mediated by genomically divergent microorganisms.</title>
        <authorList>
            <person name="Diamond S."/>
            <person name="Andeer P.F."/>
            <person name="Li Z."/>
            <person name="Crits-Christoph A."/>
            <person name="Burstein D."/>
            <person name="Anantharaman K."/>
            <person name="Lane K.R."/>
            <person name="Thomas B.C."/>
            <person name="Pan C."/>
            <person name="Northen T.R."/>
            <person name="Banfield J.F."/>
        </authorList>
    </citation>
    <scope>NUCLEOTIDE SEQUENCE [LARGE SCALE GENOMIC DNA]</scope>
    <source>
        <strain evidence="2">WS_1</strain>
    </source>
</reference>
<feature type="region of interest" description="Disordered" evidence="1">
    <location>
        <begin position="92"/>
        <end position="114"/>
    </location>
</feature>
<dbReference type="Proteomes" id="UP000316292">
    <property type="component" value="Unassembled WGS sequence"/>
</dbReference>
<evidence type="ECO:0000256" key="1">
    <source>
        <dbReference type="SAM" id="MobiDB-lite"/>
    </source>
</evidence>
<protein>
    <recommendedName>
        <fullName evidence="4">DUF5667 domain-containing protein</fullName>
    </recommendedName>
</protein>
<gene>
    <name evidence="2" type="ORF">E6K71_01320</name>
</gene>
<feature type="compositionally biased region" description="Pro residues" evidence="1">
    <location>
        <begin position="42"/>
        <end position="54"/>
    </location>
</feature>
<feature type="region of interest" description="Disordered" evidence="1">
    <location>
        <begin position="133"/>
        <end position="163"/>
    </location>
</feature>
<organism evidence="2 3">
    <name type="scientific">Eiseniibacteriota bacterium</name>
    <dbReference type="NCBI Taxonomy" id="2212470"/>
    <lineage>
        <taxon>Bacteria</taxon>
        <taxon>Candidatus Eiseniibacteriota</taxon>
    </lineage>
</organism>
<dbReference type="AlphaFoldDB" id="A0A538SHQ0"/>
<comment type="caution">
    <text evidence="2">The sequence shown here is derived from an EMBL/GenBank/DDBJ whole genome shotgun (WGS) entry which is preliminary data.</text>
</comment>
<feature type="compositionally biased region" description="Pro residues" evidence="1">
    <location>
        <begin position="144"/>
        <end position="156"/>
    </location>
</feature>